<accession>A0ABP9QGP3</accession>
<dbReference type="Proteomes" id="UP001428817">
    <property type="component" value="Unassembled WGS sequence"/>
</dbReference>
<dbReference type="PANTHER" id="PTHR30188:SF13">
    <property type="entry name" value="CONSERVED HYPOTHETICAL INTEGRAL MEMBRANE PROTEIN YRBE3B"/>
    <property type="match status" value="1"/>
</dbReference>
<gene>
    <name evidence="2" type="ORF">GCM10023321_46110</name>
</gene>
<feature type="transmembrane region" description="Helical" evidence="1">
    <location>
        <begin position="211"/>
        <end position="230"/>
    </location>
</feature>
<sequence length="276" mass="29920">MTAAEQEVRPERGGAGGYPETRTSIVQEVGGVARFAVRVLRSIPGTWKYSSEVVRQVGILVLSTSPIMIFLLVMLAAEASLEGYYLLKQLGASGYTGIFTAFAHYKVGPIFWGWMLSAKVSCGLVAEFGSMRINEEIDALEVMGIDSVSYLLGTRVVAITIFTPFCYVLAIGLMATTSYWLNVFAFRGVSQGGYLQVYWTFMSQYNVVMSLVNSMCLGMVIILVGCYYGYNARGGPVGVGNATAKSMILNMIIVSVVGAAFMQLFFGGNPRLPISN</sequence>
<evidence type="ECO:0000313" key="3">
    <source>
        <dbReference type="Proteomes" id="UP001428817"/>
    </source>
</evidence>
<feature type="transmembrane region" description="Helical" evidence="1">
    <location>
        <begin position="84"/>
        <end position="105"/>
    </location>
</feature>
<dbReference type="RefSeq" id="WP_185060106.1">
    <property type="nucleotide sequence ID" value="NZ_BAABJP010000024.1"/>
</dbReference>
<reference evidence="3" key="1">
    <citation type="journal article" date="2019" name="Int. J. Syst. Evol. Microbiol.">
        <title>The Global Catalogue of Microorganisms (GCM) 10K type strain sequencing project: providing services to taxonomists for standard genome sequencing and annotation.</title>
        <authorList>
            <consortium name="The Broad Institute Genomics Platform"/>
            <consortium name="The Broad Institute Genome Sequencing Center for Infectious Disease"/>
            <person name="Wu L."/>
            <person name="Ma J."/>
        </authorList>
    </citation>
    <scope>NUCLEOTIDE SEQUENCE [LARGE SCALE GENOMIC DNA]</scope>
    <source>
        <strain evidence="3">JCM 18303</strain>
    </source>
</reference>
<keyword evidence="1" id="KW-0812">Transmembrane</keyword>
<keyword evidence="3" id="KW-1185">Reference proteome</keyword>
<feature type="transmembrane region" description="Helical" evidence="1">
    <location>
        <begin position="242"/>
        <end position="266"/>
    </location>
</feature>
<dbReference type="PANTHER" id="PTHR30188">
    <property type="entry name" value="ABC TRANSPORTER PERMEASE PROTEIN-RELATED"/>
    <property type="match status" value="1"/>
</dbReference>
<feature type="transmembrane region" description="Helical" evidence="1">
    <location>
        <begin position="57"/>
        <end position="77"/>
    </location>
</feature>
<proteinExistence type="predicted"/>
<dbReference type="InterPro" id="IPR030802">
    <property type="entry name" value="Permease_MalE"/>
</dbReference>
<evidence type="ECO:0000256" key="1">
    <source>
        <dbReference type="SAM" id="Phobius"/>
    </source>
</evidence>
<keyword evidence="1" id="KW-0472">Membrane</keyword>
<name>A0ABP9QGP3_9PSEU</name>
<protein>
    <submittedName>
        <fullName evidence="2">ABC transporter permease</fullName>
    </submittedName>
</protein>
<keyword evidence="1" id="KW-1133">Transmembrane helix</keyword>
<evidence type="ECO:0000313" key="2">
    <source>
        <dbReference type="EMBL" id="GAA5161602.1"/>
    </source>
</evidence>
<organism evidence="2 3">
    <name type="scientific">Pseudonocardia eucalypti</name>
    <dbReference type="NCBI Taxonomy" id="648755"/>
    <lineage>
        <taxon>Bacteria</taxon>
        <taxon>Bacillati</taxon>
        <taxon>Actinomycetota</taxon>
        <taxon>Actinomycetes</taxon>
        <taxon>Pseudonocardiales</taxon>
        <taxon>Pseudonocardiaceae</taxon>
        <taxon>Pseudonocardia</taxon>
    </lineage>
</organism>
<dbReference type="Pfam" id="PF02405">
    <property type="entry name" value="MlaE"/>
    <property type="match status" value="1"/>
</dbReference>
<comment type="caution">
    <text evidence="2">The sequence shown here is derived from an EMBL/GenBank/DDBJ whole genome shotgun (WGS) entry which is preliminary data.</text>
</comment>
<dbReference type="EMBL" id="BAABJP010000024">
    <property type="protein sequence ID" value="GAA5161602.1"/>
    <property type="molecule type" value="Genomic_DNA"/>
</dbReference>